<evidence type="ECO:0008006" key="4">
    <source>
        <dbReference type="Google" id="ProtNLM"/>
    </source>
</evidence>
<evidence type="ECO:0000256" key="1">
    <source>
        <dbReference type="SAM" id="SignalP"/>
    </source>
</evidence>
<dbReference type="RefSeq" id="WP_169497741.1">
    <property type="nucleotide sequence ID" value="NZ_JABBFZ010000005.1"/>
</dbReference>
<accession>A0A7X9X5U8</accession>
<keyword evidence="3" id="KW-1185">Reference proteome</keyword>
<gene>
    <name evidence="2" type="ORF">HHL14_11565</name>
</gene>
<evidence type="ECO:0000313" key="3">
    <source>
        <dbReference type="Proteomes" id="UP000583127"/>
    </source>
</evidence>
<reference evidence="2 3" key="1">
    <citation type="submission" date="2020-04" db="EMBL/GenBank/DDBJ databases">
        <title>Paraburkholderia sp. G-4-1-8 isolated from soil.</title>
        <authorList>
            <person name="Dahal R.H."/>
        </authorList>
    </citation>
    <scope>NUCLEOTIDE SEQUENCE [LARGE SCALE GENOMIC DNA]</scope>
    <source>
        <strain evidence="2 3">G-4-1-8</strain>
    </source>
</reference>
<sequence length="187" mass="20949">MRILKFSGAMIVSVAMAACAQPPSDQREFAHVQWLPAIKAIIQSGDLADHRSVATQLNLILVAKEPVPVTDLDGKITGESIDVETVPPAKSFDNGKIRFRYGVYIPNDHSYRRAILIVRNIGLSECITVPDIYETFGYVRQTTYAHSANRTAGYHFKAANTIDLYFTFADEHTKCAEEVAIFQNRWK</sequence>
<keyword evidence="1" id="KW-0732">Signal</keyword>
<protein>
    <recommendedName>
        <fullName evidence="4">Lipoprotein</fullName>
    </recommendedName>
</protein>
<organism evidence="2 3">
    <name type="scientific">Paraburkholderia antibiotica</name>
    <dbReference type="NCBI Taxonomy" id="2728839"/>
    <lineage>
        <taxon>Bacteria</taxon>
        <taxon>Pseudomonadati</taxon>
        <taxon>Pseudomonadota</taxon>
        <taxon>Betaproteobacteria</taxon>
        <taxon>Burkholderiales</taxon>
        <taxon>Burkholderiaceae</taxon>
        <taxon>Paraburkholderia</taxon>
    </lineage>
</organism>
<feature type="signal peptide" evidence="1">
    <location>
        <begin position="1"/>
        <end position="20"/>
    </location>
</feature>
<comment type="caution">
    <text evidence="2">The sequence shown here is derived from an EMBL/GenBank/DDBJ whole genome shotgun (WGS) entry which is preliminary data.</text>
</comment>
<dbReference type="EMBL" id="JABBFZ010000005">
    <property type="protein sequence ID" value="NML31467.1"/>
    <property type="molecule type" value="Genomic_DNA"/>
</dbReference>
<dbReference type="PROSITE" id="PS51257">
    <property type="entry name" value="PROKAR_LIPOPROTEIN"/>
    <property type="match status" value="1"/>
</dbReference>
<dbReference type="Proteomes" id="UP000583127">
    <property type="component" value="Unassembled WGS sequence"/>
</dbReference>
<proteinExistence type="predicted"/>
<feature type="chain" id="PRO_5031542168" description="Lipoprotein" evidence="1">
    <location>
        <begin position="21"/>
        <end position="187"/>
    </location>
</feature>
<dbReference type="AlphaFoldDB" id="A0A7X9X5U8"/>
<evidence type="ECO:0000313" key="2">
    <source>
        <dbReference type="EMBL" id="NML31467.1"/>
    </source>
</evidence>
<name>A0A7X9X5U8_9BURK</name>